<dbReference type="InterPro" id="IPR018045">
    <property type="entry name" value="S04_transporter_CS"/>
</dbReference>
<evidence type="ECO:0000256" key="3">
    <source>
        <dbReference type="ARBA" id="ARBA00022989"/>
    </source>
</evidence>
<sequence>MGAVESVRNRWFLFSSLQGYDRRWLRPDVVAGLTVWAVLVPESLAYATIAGVAPVVGLYAAVPALVLYAAAGSSRHLVVGPMSATAALSAAIVAPVAGADGGHYLTLTAVLAIMTGVMGLVAGLCRLGFAASFISEPVLKGFIVGLALTIIVGQVPKLFGVEKSDGDFFEQAWGVIRHLGDTQWPTLAVGALSLALVLLLKRWLPLLPGSLVVVLLSIAAVSVFSLDQHGVEIVGHIESGLPSLGLPHGRSWHDYYDLAGPAVGVLLIGFAEGLGAAKTYAAKAGYEVDPNRELLGLGAANLGSGLSSGMVVNGSLSKTAVNGSAGAKSQLSGLVVAVLTIVTLLFLTGLFEQLPEATLAAVVIAAVIELVDFAALRRLYRVWSHRLGTIYGFAARADFAAAIAAMLGVLLFDTLPGLVIGIGMSMLLLLYRSSRPHVASLGQQGGAWVDTDRHPDAGVLADSVVVRVESGLFFANADHVKERIEELCTDATRVVVLDAETSPFVDVSAAEMLMQLQTTLQRNGIELRIAHDIGQVRDVLADTARTGERLNVFGTVDEALADRV</sequence>
<dbReference type="CDD" id="cd07042">
    <property type="entry name" value="STAS_SulP_like_sulfate_transporter"/>
    <property type="match status" value="1"/>
</dbReference>
<evidence type="ECO:0000313" key="7">
    <source>
        <dbReference type="EMBL" id="SDC59857.1"/>
    </source>
</evidence>
<keyword evidence="8" id="KW-1185">Reference proteome</keyword>
<dbReference type="InterPro" id="IPR011547">
    <property type="entry name" value="SLC26A/SulP_dom"/>
</dbReference>
<dbReference type="Pfam" id="PF00916">
    <property type="entry name" value="Sulfate_transp"/>
    <property type="match status" value="1"/>
</dbReference>
<feature type="transmembrane region" description="Helical" evidence="5">
    <location>
        <begin position="44"/>
        <end position="70"/>
    </location>
</feature>
<dbReference type="AlphaFoldDB" id="A0A1G6MXD7"/>
<feature type="transmembrane region" description="Helical" evidence="5">
    <location>
        <begin position="182"/>
        <end position="200"/>
    </location>
</feature>
<gene>
    <name evidence="7" type="ORF">SAMN05444580_101339</name>
</gene>
<feature type="transmembrane region" description="Helical" evidence="5">
    <location>
        <begin position="104"/>
        <end position="125"/>
    </location>
</feature>
<evidence type="ECO:0000259" key="6">
    <source>
        <dbReference type="PROSITE" id="PS50801"/>
    </source>
</evidence>
<dbReference type="InterPro" id="IPR001902">
    <property type="entry name" value="SLC26A/SulP_fam"/>
</dbReference>
<feature type="transmembrane region" description="Helical" evidence="5">
    <location>
        <begin position="357"/>
        <end position="376"/>
    </location>
</feature>
<evidence type="ECO:0000256" key="2">
    <source>
        <dbReference type="ARBA" id="ARBA00022692"/>
    </source>
</evidence>
<keyword evidence="2 5" id="KW-0812">Transmembrane</keyword>
<dbReference type="GO" id="GO:0008271">
    <property type="term" value="F:secondary active sulfate transmembrane transporter activity"/>
    <property type="evidence" value="ECO:0007669"/>
    <property type="project" value="InterPro"/>
</dbReference>
<keyword evidence="4 5" id="KW-0472">Membrane</keyword>
<feature type="transmembrane region" description="Helical" evidence="5">
    <location>
        <begin position="258"/>
        <end position="277"/>
    </location>
</feature>
<dbReference type="NCBIfam" id="TIGR00815">
    <property type="entry name" value="sulP"/>
    <property type="match status" value="1"/>
</dbReference>
<dbReference type="Pfam" id="PF01740">
    <property type="entry name" value="STAS"/>
    <property type="match status" value="1"/>
</dbReference>
<feature type="transmembrane region" description="Helical" evidence="5">
    <location>
        <begin position="331"/>
        <end position="351"/>
    </location>
</feature>
<feature type="transmembrane region" description="Helical" evidence="5">
    <location>
        <begin position="207"/>
        <end position="226"/>
    </location>
</feature>
<accession>A0A1G6MXD7</accession>
<dbReference type="GO" id="GO:0016020">
    <property type="term" value="C:membrane"/>
    <property type="evidence" value="ECO:0007669"/>
    <property type="project" value="UniProtKB-SubCell"/>
</dbReference>
<dbReference type="InterPro" id="IPR036513">
    <property type="entry name" value="STAS_dom_sf"/>
</dbReference>
<feature type="transmembrane region" description="Helical" evidence="5">
    <location>
        <begin position="137"/>
        <end position="155"/>
    </location>
</feature>
<dbReference type="SUPFAM" id="SSF52091">
    <property type="entry name" value="SpoIIaa-like"/>
    <property type="match status" value="1"/>
</dbReference>
<evidence type="ECO:0000256" key="1">
    <source>
        <dbReference type="ARBA" id="ARBA00004141"/>
    </source>
</evidence>
<organism evidence="7 8">
    <name type="scientific">Rhodococcus tukisamuensis</name>
    <dbReference type="NCBI Taxonomy" id="168276"/>
    <lineage>
        <taxon>Bacteria</taxon>
        <taxon>Bacillati</taxon>
        <taxon>Actinomycetota</taxon>
        <taxon>Actinomycetes</taxon>
        <taxon>Mycobacteriales</taxon>
        <taxon>Nocardiaceae</taxon>
        <taxon>Rhodococcus</taxon>
    </lineage>
</organism>
<dbReference type="InterPro" id="IPR002645">
    <property type="entry name" value="STAS_dom"/>
</dbReference>
<evidence type="ECO:0000313" key="8">
    <source>
        <dbReference type="Proteomes" id="UP000199417"/>
    </source>
</evidence>
<protein>
    <submittedName>
        <fullName evidence="7">High affinity sulphate transporter 1</fullName>
    </submittedName>
</protein>
<dbReference type="PANTHER" id="PTHR11814">
    <property type="entry name" value="SULFATE TRANSPORTER"/>
    <property type="match status" value="1"/>
</dbReference>
<dbReference type="Proteomes" id="UP000199417">
    <property type="component" value="Unassembled WGS sequence"/>
</dbReference>
<dbReference type="EMBL" id="FNAB01000001">
    <property type="protein sequence ID" value="SDC59857.1"/>
    <property type="molecule type" value="Genomic_DNA"/>
</dbReference>
<dbReference type="Gene3D" id="3.30.750.24">
    <property type="entry name" value="STAS domain"/>
    <property type="match status" value="1"/>
</dbReference>
<proteinExistence type="predicted"/>
<name>A0A1G6MXD7_9NOCA</name>
<dbReference type="PROSITE" id="PS01130">
    <property type="entry name" value="SLC26A"/>
    <property type="match status" value="1"/>
</dbReference>
<comment type="subcellular location">
    <subcellularLocation>
        <location evidence="1">Membrane</location>
        <topology evidence="1">Multi-pass membrane protein</topology>
    </subcellularLocation>
</comment>
<reference evidence="7 8" key="1">
    <citation type="submission" date="2016-10" db="EMBL/GenBank/DDBJ databases">
        <authorList>
            <person name="de Groot N.N."/>
        </authorList>
    </citation>
    <scope>NUCLEOTIDE SEQUENCE [LARGE SCALE GENOMIC DNA]</scope>
    <source>
        <strain evidence="7 8">JCM 11308</strain>
    </source>
</reference>
<feature type="domain" description="STAS" evidence="6">
    <location>
        <begin position="453"/>
        <end position="563"/>
    </location>
</feature>
<keyword evidence="3 5" id="KW-1133">Transmembrane helix</keyword>
<evidence type="ECO:0000256" key="4">
    <source>
        <dbReference type="ARBA" id="ARBA00023136"/>
    </source>
</evidence>
<evidence type="ECO:0000256" key="5">
    <source>
        <dbReference type="SAM" id="Phobius"/>
    </source>
</evidence>
<dbReference type="STRING" id="168276.SAMN05444580_101339"/>
<dbReference type="PROSITE" id="PS50801">
    <property type="entry name" value="STAS"/>
    <property type="match status" value="1"/>
</dbReference>
<feature type="transmembrane region" description="Helical" evidence="5">
    <location>
        <begin position="77"/>
        <end position="98"/>
    </location>
</feature>